<organism evidence="2 3">
    <name type="scientific">Enterocloster bolteae</name>
    <dbReference type="NCBI Taxonomy" id="208479"/>
    <lineage>
        <taxon>Bacteria</taxon>
        <taxon>Bacillati</taxon>
        <taxon>Bacillota</taxon>
        <taxon>Clostridia</taxon>
        <taxon>Lachnospirales</taxon>
        <taxon>Lachnospiraceae</taxon>
        <taxon>Enterocloster</taxon>
    </lineage>
</organism>
<dbReference type="PANTHER" id="PTHR43245">
    <property type="entry name" value="BIFUNCTIONAL POLYMYXIN RESISTANCE PROTEIN ARNA"/>
    <property type="match status" value="1"/>
</dbReference>
<dbReference type="Gene3D" id="3.40.50.720">
    <property type="entry name" value="NAD(P)-binding Rossmann-like Domain"/>
    <property type="match status" value="1"/>
</dbReference>
<comment type="caution">
    <text evidence="2">The sequence shown here is derived from an EMBL/GenBank/DDBJ whole genome shotgun (WGS) entry which is preliminary data.</text>
</comment>
<gene>
    <name evidence="2" type="ORF">DWW02_13900</name>
</gene>
<dbReference type="EMBL" id="QRZM01000005">
    <property type="protein sequence ID" value="RGV75395.1"/>
    <property type="molecule type" value="Genomic_DNA"/>
</dbReference>
<dbReference type="InterPro" id="IPR036866">
    <property type="entry name" value="RibonucZ/Hydroxyglut_hydro"/>
</dbReference>
<evidence type="ECO:0000259" key="1">
    <source>
        <dbReference type="SMART" id="SM00849"/>
    </source>
</evidence>
<dbReference type="InterPro" id="IPR001509">
    <property type="entry name" value="Epimerase_deHydtase"/>
</dbReference>
<dbReference type="SMART" id="SM00849">
    <property type="entry name" value="Lactamase_B"/>
    <property type="match status" value="1"/>
</dbReference>
<evidence type="ECO:0000313" key="3">
    <source>
        <dbReference type="Proteomes" id="UP000284543"/>
    </source>
</evidence>
<accession>A0A412Z5Z2</accession>
<dbReference type="Gene3D" id="3.60.15.10">
    <property type="entry name" value="Ribonuclease Z/Hydroxyacylglutathione hydrolase-like"/>
    <property type="match status" value="1"/>
</dbReference>
<dbReference type="InterPro" id="IPR050177">
    <property type="entry name" value="Lipid_A_modif_metabolic_enz"/>
</dbReference>
<proteinExistence type="predicted"/>
<dbReference type="Pfam" id="PF01370">
    <property type="entry name" value="Epimerase"/>
    <property type="match status" value="1"/>
</dbReference>
<sequence length="642" mass="73098">MGKTVENGKNTVLITGATGFLGEYLVRRLTKEYRVLAMGRNREQGRKLEGLGAVFCPGDFTDRKTCEAYFKGVRYVIHAGARSTVWGRWEDFYRTNVAGTALVAELCLENGIERLVYISSPSIYTVKCDRYDIREEQAPKYNDLNHYIRSKLSAERVVEDVHQKGLETVILRPRGMIGVGDTSLVPRLLRANMRIGIPLMREGLNTVDLTSVENVAQACQLALTARAADGMAFNITNGEPMEFKTLLEHFLAAIGEKPHYRKLPFGAVYGMAAAMEWVYRSLHLPGEPALTRYTVCTLGFSQTMDISRARTILGYEPEKTLMESIEEYGKWWKNRDEPIPDRIARVKMYHCGSCTNDLGLLFKRHPGQKREFPARAFLIQHRDLGNILYDTGYSQAVYEDGFLLKLYRRLNPVHVKPDQIIDEKLRADGINPESVQTIILSHAHPDHMGGLKHFHGYHLVATEQVHKALLRPSVRNLVFANMLPNRSAHMHPKRWGMFSGTPREAVSELPQDMMTDIPSGKCCEVMGRTPKKRLSEHFLCRYFEQVYDLLGDGSIIGVVLDGHCRGQMGIWIPDFKLLLAADASWGGDLVRHTLEMRLFPRLIQNDFTEYKKTLKKLCELHRDHPQIRIVFTHEKGSEETYG</sequence>
<evidence type="ECO:0000313" key="2">
    <source>
        <dbReference type="EMBL" id="RGV75395.1"/>
    </source>
</evidence>
<reference evidence="2 3" key="1">
    <citation type="submission" date="2018-08" db="EMBL/GenBank/DDBJ databases">
        <title>A genome reference for cultivated species of the human gut microbiota.</title>
        <authorList>
            <person name="Zou Y."/>
            <person name="Xue W."/>
            <person name="Luo G."/>
        </authorList>
    </citation>
    <scope>NUCLEOTIDE SEQUENCE [LARGE SCALE GENOMIC DNA]</scope>
    <source>
        <strain evidence="2 3">AF14-18</strain>
    </source>
</reference>
<name>A0A412Z5Z2_9FIRM</name>
<dbReference type="InterPro" id="IPR001279">
    <property type="entry name" value="Metallo-B-lactamas"/>
</dbReference>
<dbReference type="PANTHER" id="PTHR43245:SF51">
    <property type="entry name" value="SHORT CHAIN DEHYDROGENASE_REDUCTASE FAMILY 42E, MEMBER 2"/>
    <property type="match status" value="1"/>
</dbReference>
<dbReference type="SUPFAM" id="SSF51735">
    <property type="entry name" value="NAD(P)-binding Rossmann-fold domains"/>
    <property type="match status" value="1"/>
</dbReference>
<dbReference type="RefSeq" id="WP_118018760.1">
    <property type="nucleotide sequence ID" value="NZ_CAUHGS010000004.1"/>
</dbReference>
<dbReference type="InterPro" id="IPR036291">
    <property type="entry name" value="NAD(P)-bd_dom_sf"/>
</dbReference>
<feature type="domain" description="Metallo-beta-lactamase" evidence="1">
    <location>
        <begin position="373"/>
        <end position="633"/>
    </location>
</feature>
<dbReference type="Pfam" id="PF00753">
    <property type="entry name" value="Lactamase_B"/>
    <property type="match status" value="1"/>
</dbReference>
<dbReference type="AlphaFoldDB" id="A0A412Z5Z2"/>
<dbReference type="CDD" id="cd07730">
    <property type="entry name" value="metallo-hydrolase-like_MBL-fold"/>
    <property type="match status" value="1"/>
</dbReference>
<dbReference type="Proteomes" id="UP000284543">
    <property type="component" value="Unassembled WGS sequence"/>
</dbReference>
<protein>
    <submittedName>
        <fullName evidence="2">NAD-dependent epimerase/dehydratase family protein</fullName>
    </submittedName>
</protein>
<dbReference type="SUPFAM" id="SSF56281">
    <property type="entry name" value="Metallo-hydrolase/oxidoreductase"/>
    <property type="match status" value="1"/>
</dbReference>